<evidence type="ECO:0000313" key="2">
    <source>
        <dbReference type="Proteomes" id="UP001497535"/>
    </source>
</evidence>
<comment type="caution">
    <text evidence="1">The sequence shown here is derived from an EMBL/GenBank/DDBJ whole genome shotgun (WGS) entry which is preliminary data.</text>
</comment>
<name>A0ACB1B6N0_MELEN</name>
<organism evidence="1 2">
    <name type="scientific">Meloidogyne enterolobii</name>
    <name type="common">Root-knot nematode worm</name>
    <name type="synonym">Meloidogyne mayaguensis</name>
    <dbReference type="NCBI Taxonomy" id="390850"/>
    <lineage>
        <taxon>Eukaryota</taxon>
        <taxon>Metazoa</taxon>
        <taxon>Ecdysozoa</taxon>
        <taxon>Nematoda</taxon>
        <taxon>Chromadorea</taxon>
        <taxon>Rhabditida</taxon>
        <taxon>Tylenchina</taxon>
        <taxon>Tylenchomorpha</taxon>
        <taxon>Tylenchoidea</taxon>
        <taxon>Meloidogynidae</taxon>
        <taxon>Meloidogyninae</taxon>
        <taxon>Meloidogyne</taxon>
    </lineage>
</organism>
<protein>
    <submittedName>
        <fullName evidence="1">Uncharacterized protein</fullName>
    </submittedName>
</protein>
<proteinExistence type="predicted"/>
<keyword evidence="2" id="KW-1185">Reference proteome</keyword>
<evidence type="ECO:0000313" key="1">
    <source>
        <dbReference type="EMBL" id="CAK5125784.1"/>
    </source>
</evidence>
<accession>A0ACB1B6N0</accession>
<sequence>MKISSRSRADLIRCVDCIRSSILKNDLNISDLLDEGDNLFYLNSKDEKLPIPKSVIIAFQRLYLKLNSEISALNSDCLNNEVDSHLLQLLGSDSLAKLTSWLSHERRTSSNKSQEPESVDSESLPKETEESRHAIAPKQLENKNHVQTQTIKTCKLGFKSVEAVSISPRLPLTSTVYTQTNIYESVKNVSMQATIPLINQATSPLIDNNEEPNLKSPQVSQQNEEPNSDKSISTLLTPSSNMQQSTDLSSSGQLDEAKAISLFSRHGNRVVVYNISSDGGIIKEQQKAKFFNNYSISSEKSNTDNCDDEIESISISEIRSKNTPQNRHKKFGCVDSSKLDLTNLKELTEENCEFIALKNVLEEKTPTKTRARVAKNFQIGMDEEEEPSTLNQITPIPNNFEFSIHFIGFVLVCFCFLRFPCYLKIFLFFKLKIIEGYFLRRLTYRLFPDFLIYLIEYAALFVTVANAVFCFVVYMAFIYKLFIAQIMSEKSRLDAQKLKSDDSQTLDESVRADCIQSLFAFTSEFFRLSSLPQQPQKDLNFTFSTSATDSLRNSSLSSLVGYRDSPLNTSVTSVHTTSQLRQLLENETCDSVIDPSDCTAFFNRDFDSKFFYYPGIASSADLKSNLALDAIKSFISDSEETTEQRRPLATERRTYRRSFSATDPAPKVYVETRLKEILNVYELNEADLELYELKLRIWLCNTIIKPLSEKINEMNLELAEKHANMNITLGQTPIDLIQTAMAHRTDLCNTFLPFIIPYIRVHQNQQYVVNRIHSFSQNIALQEYKWNSGGDTIARDEKDAFSRILPWNEQQKLLTDVELIWHLFCTYMDFHLSPCSSAFSAFSSEIGNKPFSNLYCSKCPSSSTTPVTISTSNLTDLFPPAIVAKKQKQNLLRGEDASCQNIEDDGEFFIRMNETTPPTFEFVIDGGVTVFQPAKGTSQNFWIVLILFLAHLKKYARSRIGGHIHLTAFNLDIF</sequence>
<dbReference type="EMBL" id="CAVMJV010000216">
    <property type="protein sequence ID" value="CAK5125784.1"/>
    <property type="molecule type" value="Genomic_DNA"/>
</dbReference>
<dbReference type="Proteomes" id="UP001497535">
    <property type="component" value="Unassembled WGS sequence"/>
</dbReference>
<gene>
    <name evidence="1" type="ORF">MENTE1834_LOCUS48127</name>
</gene>
<reference evidence="1" key="1">
    <citation type="submission" date="2023-11" db="EMBL/GenBank/DDBJ databases">
        <authorList>
            <person name="Poullet M."/>
        </authorList>
    </citation>
    <scope>NUCLEOTIDE SEQUENCE</scope>
    <source>
        <strain evidence="1">E1834</strain>
    </source>
</reference>